<dbReference type="Proteomes" id="UP000565262">
    <property type="component" value="Unassembled WGS sequence"/>
</dbReference>
<sequence length="289" mass="32734">MSGYACLLSFAAHHEYFASGYCQSLVFVATDSCEKLIRSAGLILRPVAGGLMILADHDNRDVLTMMAEDQDEPFTLQFKVFCQDSLFFNYSAPEINALQKLPFFRGRLDDTGIKENGQPVDICLHDHSTVQADDLVDTDTWLKQGTLCQQDLYRGLCFTLEFTVSSAHIHYFVEQKQSVNSHIFFESRHYLWKYILLNNRTECFSGDNILDMHSSITFRYLGKESSGKYQADIFISDQALSLREHSDYNFQLKRNSKIVIKRLPVASPAHTGLVVIGGNKMACAEIVVN</sequence>
<comment type="caution">
    <text evidence="1">The sequence shown here is derived from an EMBL/GenBank/DDBJ whole genome shotgun (WGS) entry which is preliminary data.</text>
</comment>
<evidence type="ECO:0000313" key="1">
    <source>
        <dbReference type="EMBL" id="MBB1487158.1"/>
    </source>
</evidence>
<dbReference type="AlphaFoldDB" id="A0A839IQC0"/>
<accession>A0A839IQC0</accession>
<organism evidence="1 2">
    <name type="scientific">Oceanospirillum sediminis</name>
    <dbReference type="NCBI Taxonomy" id="2760088"/>
    <lineage>
        <taxon>Bacteria</taxon>
        <taxon>Pseudomonadati</taxon>
        <taxon>Pseudomonadota</taxon>
        <taxon>Gammaproteobacteria</taxon>
        <taxon>Oceanospirillales</taxon>
        <taxon>Oceanospirillaceae</taxon>
        <taxon>Oceanospirillum</taxon>
    </lineage>
</organism>
<dbReference type="EMBL" id="JACJFM010000012">
    <property type="protein sequence ID" value="MBB1487158.1"/>
    <property type="molecule type" value="Genomic_DNA"/>
</dbReference>
<dbReference type="RefSeq" id="WP_182808941.1">
    <property type="nucleotide sequence ID" value="NZ_JACJFM010000012.1"/>
</dbReference>
<protein>
    <submittedName>
        <fullName evidence="1">Uncharacterized protein</fullName>
    </submittedName>
</protein>
<keyword evidence="2" id="KW-1185">Reference proteome</keyword>
<proteinExistence type="predicted"/>
<gene>
    <name evidence="1" type="ORF">H4O21_11100</name>
</gene>
<reference evidence="1 2" key="1">
    <citation type="submission" date="2020-08" db="EMBL/GenBank/DDBJ databases">
        <title>Oceanospirillum sp. nov. isolated from marine sediment.</title>
        <authorList>
            <person name="Ji X."/>
        </authorList>
    </citation>
    <scope>NUCLEOTIDE SEQUENCE [LARGE SCALE GENOMIC DNA]</scope>
    <source>
        <strain evidence="1 2">D5</strain>
    </source>
</reference>
<name>A0A839IQC0_9GAMM</name>
<evidence type="ECO:0000313" key="2">
    <source>
        <dbReference type="Proteomes" id="UP000565262"/>
    </source>
</evidence>